<gene>
    <name evidence="1" type="ORF">FIBSPDRAFT_271336</name>
</gene>
<name>A0A165WX69_9AGAM</name>
<protein>
    <submittedName>
        <fullName evidence="1">Uncharacterized protein</fullName>
    </submittedName>
</protein>
<reference evidence="1 2" key="1">
    <citation type="journal article" date="2016" name="Mol. Biol. Evol.">
        <title>Comparative Genomics of Early-Diverging Mushroom-Forming Fungi Provides Insights into the Origins of Lignocellulose Decay Capabilities.</title>
        <authorList>
            <person name="Nagy L.G."/>
            <person name="Riley R."/>
            <person name="Tritt A."/>
            <person name="Adam C."/>
            <person name="Daum C."/>
            <person name="Floudas D."/>
            <person name="Sun H."/>
            <person name="Yadav J.S."/>
            <person name="Pangilinan J."/>
            <person name="Larsson K.H."/>
            <person name="Matsuura K."/>
            <person name="Barry K."/>
            <person name="Labutti K."/>
            <person name="Kuo R."/>
            <person name="Ohm R.A."/>
            <person name="Bhattacharya S.S."/>
            <person name="Shirouzu T."/>
            <person name="Yoshinaga Y."/>
            <person name="Martin F.M."/>
            <person name="Grigoriev I.V."/>
            <person name="Hibbett D.S."/>
        </authorList>
    </citation>
    <scope>NUCLEOTIDE SEQUENCE [LARGE SCALE GENOMIC DNA]</scope>
    <source>
        <strain evidence="1 2">CBS 109695</strain>
    </source>
</reference>
<dbReference type="EMBL" id="KV417734">
    <property type="protein sequence ID" value="KZP07994.1"/>
    <property type="molecule type" value="Genomic_DNA"/>
</dbReference>
<keyword evidence="2" id="KW-1185">Reference proteome</keyword>
<organism evidence="1 2">
    <name type="scientific">Athelia psychrophila</name>
    <dbReference type="NCBI Taxonomy" id="1759441"/>
    <lineage>
        <taxon>Eukaryota</taxon>
        <taxon>Fungi</taxon>
        <taxon>Dikarya</taxon>
        <taxon>Basidiomycota</taxon>
        <taxon>Agaricomycotina</taxon>
        <taxon>Agaricomycetes</taxon>
        <taxon>Agaricomycetidae</taxon>
        <taxon>Atheliales</taxon>
        <taxon>Atheliaceae</taxon>
        <taxon>Athelia</taxon>
    </lineage>
</organism>
<dbReference type="Proteomes" id="UP000076532">
    <property type="component" value="Unassembled WGS sequence"/>
</dbReference>
<accession>A0A165WX69</accession>
<evidence type="ECO:0000313" key="2">
    <source>
        <dbReference type="Proteomes" id="UP000076532"/>
    </source>
</evidence>
<proteinExistence type="predicted"/>
<sequence>MATGHAPTRHLFISLPICVTSSNTTVRNSGNARNRLRAQCFFHRPFPAFIFSLHSISSLSSLRTREIADIWGGNGVSPSVNRDRLHRKYARPSSCPLLTLTALAYLRSKLDIYRTMPKRLGPDLRLGVSDSTGWRIWTGHMLIWHCKASGELVVMHKH</sequence>
<evidence type="ECO:0000313" key="1">
    <source>
        <dbReference type="EMBL" id="KZP07994.1"/>
    </source>
</evidence>
<dbReference type="AlphaFoldDB" id="A0A165WX69"/>